<dbReference type="AlphaFoldDB" id="A0A916XUP5"/>
<evidence type="ECO:0000256" key="2">
    <source>
        <dbReference type="ARBA" id="ARBA00022452"/>
    </source>
</evidence>
<sequence length="466" mass="53227">MKRILPILLFLSAISWSQNNASDSILTLDAYLGYVKQFHPLVKQANLEVSQAQAGIIAARGGFDPKIEVDYENKQFKSTEYYDLLNATFKIPTWYGIEIKAGFDQMEGVYLNPQNTVPANGLAMAGISVPIGQGLLINNRMADLRKAKIYANLSQAERDLEVANVLYAAANGYFNWYRSYNEYKLYETFLTNAEVRFNGIKGLITAGDRPAIDSIEAGILVKSRKLSLEQSRLKLLKSKLELSNFLWFENNLPLELQDGISPESELEKKVENTLKTNGLLLADIDFQNHPKIRSLQNKVSILEVDKQLKGDLLKPTIDLNYNYLSEPEFVRDFNTVNYKYGINFSFPLFLRKERGNFKIAKLKLQDAELDLKFEDQVLRNKIDYQLEEISSLKNQIAIANELVNDFTTMLDAEERIFFFGESSLFLINSRENSLLSTSLQQIETEFRFFVANADLFKLIANPQFNN</sequence>
<reference evidence="7" key="1">
    <citation type="journal article" date="2014" name="Int. J. Syst. Evol. Microbiol.">
        <title>Complete genome sequence of Corynebacterium casei LMG S-19264T (=DSM 44701T), isolated from a smear-ripened cheese.</title>
        <authorList>
            <consortium name="US DOE Joint Genome Institute (JGI-PGF)"/>
            <person name="Walter F."/>
            <person name="Albersmeier A."/>
            <person name="Kalinowski J."/>
            <person name="Ruckert C."/>
        </authorList>
    </citation>
    <scope>NUCLEOTIDE SEQUENCE</scope>
    <source>
        <strain evidence="7">CGMCC 1.12506</strain>
    </source>
</reference>
<proteinExistence type="predicted"/>
<keyword evidence="2" id="KW-1134">Transmembrane beta strand</keyword>
<evidence type="ECO:0000313" key="8">
    <source>
        <dbReference type="Proteomes" id="UP000625735"/>
    </source>
</evidence>
<dbReference type="SUPFAM" id="SSF56954">
    <property type="entry name" value="Outer membrane efflux proteins (OEP)"/>
    <property type="match status" value="1"/>
</dbReference>
<comment type="caution">
    <text evidence="7">The sequence shown here is derived from an EMBL/GenBank/DDBJ whole genome shotgun (WGS) entry which is preliminary data.</text>
</comment>
<dbReference type="Proteomes" id="UP000625735">
    <property type="component" value="Unassembled WGS sequence"/>
</dbReference>
<feature type="signal peptide" evidence="6">
    <location>
        <begin position="1"/>
        <end position="21"/>
    </location>
</feature>
<keyword evidence="3" id="KW-0812">Transmembrane</keyword>
<gene>
    <name evidence="7" type="ORF">GCM10011343_00600</name>
</gene>
<dbReference type="GO" id="GO:1990281">
    <property type="term" value="C:efflux pump complex"/>
    <property type="evidence" value="ECO:0007669"/>
    <property type="project" value="TreeGrafter"/>
</dbReference>
<dbReference type="PANTHER" id="PTHR30026:SF20">
    <property type="entry name" value="OUTER MEMBRANE PROTEIN TOLC"/>
    <property type="match status" value="1"/>
</dbReference>
<dbReference type="PANTHER" id="PTHR30026">
    <property type="entry name" value="OUTER MEMBRANE PROTEIN TOLC"/>
    <property type="match status" value="1"/>
</dbReference>
<keyword evidence="8" id="KW-1185">Reference proteome</keyword>
<dbReference type="GO" id="GO:0015288">
    <property type="term" value="F:porin activity"/>
    <property type="evidence" value="ECO:0007669"/>
    <property type="project" value="TreeGrafter"/>
</dbReference>
<protein>
    <submittedName>
        <fullName evidence="7">Transporter</fullName>
    </submittedName>
</protein>
<feature type="chain" id="PRO_5037595437" evidence="6">
    <location>
        <begin position="22"/>
        <end position="466"/>
    </location>
</feature>
<comment type="subcellular location">
    <subcellularLocation>
        <location evidence="1">Cell outer membrane</location>
    </subcellularLocation>
</comment>
<evidence type="ECO:0000256" key="5">
    <source>
        <dbReference type="ARBA" id="ARBA00023237"/>
    </source>
</evidence>
<dbReference type="InterPro" id="IPR051906">
    <property type="entry name" value="TolC-like"/>
</dbReference>
<evidence type="ECO:0000256" key="6">
    <source>
        <dbReference type="SAM" id="SignalP"/>
    </source>
</evidence>
<evidence type="ECO:0000256" key="1">
    <source>
        <dbReference type="ARBA" id="ARBA00004442"/>
    </source>
</evidence>
<keyword evidence="5" id="KW-0998">Cell outer membrane</keyword>
<name>A0A916XUP5_9FLAO</name>
<keyword evidence="6" id="KW-0732">Signal</keyword>
<keyword evidence="4" id="KW-0472">Membrane</keyword>
<accession>A0A916XUP5</accession>
<dbReference type="GO" id="GO:0009279">
    <property type="term" value="C:cell outer membrane"/>
    <property type="evidence" value="ECO:0007669"/>
    <property type="project" value="UniProtKB-SubCell"/>
</dbReference>
<reference evidence="7" key="2">
    <citation type="submission" date="2020-09" db="EMBL/GenBank/DDBJ databases">
        <authorList>
            <person name="Sun Q."/>
            <person name="Zhou Y."/>
        </authorList>
    </citation>
    <scope>NUCLEOTIDE SEQUENCE</scope>
    <source>
        <strain evidence="7">CGMCC 1.12506</strain>
    </source>
</reference>
<evidence type="ECO:0000256" key="3">
    <source>
        <dbReference type="ARBA" id="ARBA00022692"/>
    </source>
</evidence>
<dbReference type="EMBL" id="BMFG01000001">
    <property type="protein sequence ID" value="GGD13395.1"/>
    <property type="molecule type" value="Genomic_DNA"/>
</dbReference>
<dbReference type="Gene3D" id="1.20.1600.10">
    <property type="entry name" value="Outer membrane efflux proteins (OEP)"/>
    <property type="match status" value="1"/>
</dbReference>
<evidence type="ECO:0000256" key="4">
    <source>
        <dbReference type="ARBA" id="ARBA00023136"/>
    </source>
</evidence>
<dbReference type="GO" id="GO:0015562">
    <property type="term" value="F:efflux transmembrane transporter activity"/>
    <property type="evidence" value="ECO:0007669"/>
    <property type="project" value="InterPro"/>
</dbReference>
<evidence type="ECO:0000313" key="7">
    <source>
        <dbReference type="EMBL" id="GGD13395.1"/>
    </source>
</evidence>
<dbReference type="RefSeq" id="WP_188360503.1">
    <property type="nucleotide sequence ID" value="NZ_BMFG01000001.1"/>
</dbReference>
<organism evidence="7 8">
    <name type="scientific">Flavobacterium orientale</name>
    <dbReference type="NCBI Taxonomy" id="1756020"/>
    <lineage>
        <taxon>Bacteria</taxon>
        <taxon>Pseudomonadati</taxon>
        <taxon>Bacteroidota</taxon>
        <taxon>Flavobacteriia</taxon>
        <taxon>Flavobacteriales</taxon>
        <taxon>Flavobacteriaceae</taxon>
        <taxon>Flavobacterium</taxon>
    </lineage>
</organism>